<dbReference type="AlphaFoldDB" id="X1MXC9"/>
<feature type="non-terminal residue" evidence="1">
    <location>
        <position position="1"/>
    </location>
</feature>
<name>X1MXC9_9ZZZZ</name>
<evidence type="ECO:0000313" key="1">
    <source>
        <dbReference type="EMBL" id="GAI10999.1"/>
    </source>
</evidence>
<feature type="non-terminal residue" evidence="1">
    <location>
        <position position="171"/>
    </location>
</feature>
<organism evidence="1">
    <name type="scientific">marine sediment metagenome</name>
    <dbReference type="NCBI Taxonomy" id="412755"/>
    <lineage>
        <taxon>unclassified sequences</taxon>
        <taxon>metagenomes</taxon>
        <taxon>ecological metagenomes</taxon>
    </lineage>
</organism>
<gene>
    <name evidence="1" type="ORF">S06H3_23822</name>
</gene>
<reference evidence="1" key="1">
    <citation type="journal article" date="2014" name="Front. Microbiol.">
        <title>High frequency of phylogenetically diverse reductive dehalogenase-homologous genes in deep subseafloor sedimentary metagenomes.</title>
        <authorList>
            <person name="Kawai M."/>
            <person name="Futagami T."/>
            <person name="Toyoda A."/>
            <person name="Takaki Y."/>
            <person name="Nishi S."/>
            <person name="Hori S."/>
            <person name="Arai W."/>
            <person name="Tsubouchi T."/>
            <person name="Morono Y."/>
            <person name="Uchiyama I."/>
            <person name="Ito T."/>
            <person name="Fujiyama A."/>
            <person name="Inagaki F."/>
            <person name="Takami H."/>
        </authorList>
    </citation>
    <scope>NUCLEOTIDE SEQUENCE</scope>
    <source>
        <strain evidence="1">Expedition CK06-06</strain>
    </source>
</reference>
<proteinExistence type="predicted"/>
<protein>
    <submittedName>
        <fullName evidence="1">Uncharacterized protein</fullName>
    </submittedName>
</protein>
<sequence>ELLPRESDEKIKAHTSALPGMRTGHRVFAIQSSLKGFLRSRFKPFGSLRIPEDLRSIKLNYDLITSNKFNQREHINFVLEVLGLEIIEITEHRKAWVAHYDGRPLKPWRKVKAPVPNPQNVALRPGMAETFGPTSMKDLFNAFAYWQNLGLTAEGLLIIDETGLPSKPAEA</sequence>
<dbReference type="EMBL" id="BARV01013049">
    <property type="protein sequence ID" value="GAI10999.1"/>
    <property type="molecule type" value="Genomic_DNA"/>
</dbReference>
<accession>X1MXC9</accession>
<comment type="caution">
    <text evidence="1">The sequence shown here is derived from an EMBL/GenBank/DDBJ whole genome shotgun (WGS) entry which is preliminary data.</text>
</comment>